<dbReference type="Gene3D" id="1.10.8.640">
    <property type="entry name" value="Cytochrome C biogenesis protein"/>
    <property type="match status" value="1"/>
</dbReference>
<sequence>MRYLLIALMCLLPSFAFAGEAKDIADDPVMEKRMILLAEKVRCLVCQSEAVSTSHSDWSNDVREIMREKMKAGASDQEILDLLVERFGKSVLFDPPVDKETAPLWIAPFALMLLGAVALFFKLRKRQTEVVSAELSSADAQRASALLGDADERVQSPNKDSQA</sequence>
<keyword evidence="2 6" id="KW-0349">Heme</keyword>
<reference evidence="8 9" key="1">
    <citation type="submission" date="2018-06" db="EMBL/GenBank/DDBJ databases">
        <title>OYT1 Genome Sequencing.</title>
        <authorList>
            <person name="Kato S."/>
            <person name="Itoh T."/>
            <person name="Ohkuma M."/>
        </authorList>
    </citation>
    <scope>NUCLEOTIDE SEQUENCE [LARGE SCALE GENOMIC DNA]</scope>
    <source>
        <strain evidence="8 9">OYT1</strain>
    </source>
</reference>
<dbReference type="Pfam" id="PF03918">
    <property type="entry name" value="CcmH"/>
    <property type="match status" value="1"/>
</dbReference>
<dbReference type="EMBL" id="AP018738">
    <property type="protein sequence ID" value="BBE51683.1"/>
    <property type="molecule type" value="Genomic_DNA"/>
</dbReference>
<keyword evidence="6" id="KW-1133">Transmembrane helix</keyword>
<evidence type="ECO:0000256" key="5">
    <source>
        <dbReference type="ARBA" id="ARBA00023004"/>
    </source>
</evidence>
<comment type="function">
    <text evidence="6">Possible subunit of a heme lyase.</text>
</comment>
<dbReference type="Proteomes" id="UP000033070">
    <property type="component" value="Chromosome"/>
</dbReference>
<feature type="domain" description="CcmH/CycL/Ccl2/NrfF N-terminal" evidence="7">
    <location>
        <begin position="7"/>
        <end position="147"/>
    </location>
</feature>
<dbReference type="CDD" id="cd16378">
    <property type="entry name" value="CcmH_N"/>
    <property type="match status" value="1"/>
</dbReference>
<feature type="signal peptide" evidence="6">
    <location>
        <begin position="1"/>
        <end position="18"/>
    </location>
</feature>
<feature type="transmembrane region" description="Helical" evidence="6">
    <location>
        <begin position="102"/>
        <end position="121"/>
    </location>
</feature>
<keyword evidence="6" id="KW-0472">Membrane</keyword>
<protein>
    <recommendedName>
        <fullName evidence="6">Cytochrome c-type biogenesis protein</fullName>
    </recommendedName>
</protein>
<dbReference type="KEGG" id="fam:OYT1_ch2159"/>
<keyword evidence="4 6" id="KW-0732">Signal</keyword>
<name>A0A2Z6GDI3_9PROT</name>
<keyword evidence="5 6" id="KW-0408">Iron</keyword>
<comment type="similarity">
    <text evidence="1 6">Belongs to the CcmH/CycL/Ccl2/NrfF family.</text>
</comment>
<accession>A0A2Z6GDI3</accession>
<keyword evidence="9" id="KW-1185">Reference proteome</keyword>
<proteinExistence type="inferred from homology"/>
<evidence type="ECO:0000256" key="3">
    <source>
        <dbReference type="ARBA" id="ARBA00022723"/>
    </source>
</evidence>
<gene>
    <name evidence="8" type="ORF">OYT1_ch2159</name>
</gene>
<keyword evidence="6" id="KW-0812">Transmembrane</keyword>
<evidence type="ECO:0000256" key="1">
    <source>
        <dbReference type="ARBA" id="ARBA00010342"/>
    </source>
</evidence>
<evidence type="ECO:0000313" key="9">
    <source>
        <dbReference type="Proteomes" id="UP000033070"/>
    </source>
</evidence>
<dbReference type="InterPro" id="IPR051263">
    <property type="entry name" value="C-type_cytochrome_biogenesis"/>
</dbReference>
<evidence type="ECO:0000256" key="4">
    <source>
        <dbReference type="ARBA" id="ARBA00022729"/>
    </source>
</evidence>
<organism evidence="8 9">
    <name type="scientific">Ferriphaselus amnicola</name>
    <dbReference type="NCBI Taxonomy" id="1188319"/>
    <lineage>
        <taxon>Bacteria</taxon>
        <taxon>Pseudomonadati</taxon>
        <taxon>Pseudomonadota</taxon>
        <taxon>Betaproteobacteria</taxon>
        <taxon>Nitrosomonadales</taxon>
        <taxon>Gallionellaceae</taxon>
        <taxon>Ferriphaselus</taxon>
    </lineage>
</organism>
<dbReference type="PANTHER" id="PTHR47870">
    <property type="entry name" value="CYTOCHROME C-TYPE BIOGENESIS PROTEIN CCMH"/>
    <property type="match status" value="1"/>
</dbReference>
<dbReference type="InterPro" id="IPR038297">
    <property type="entry name" value="CcmH/CycL/NrfF/Ccl2_sf"/>
</dbReference>
<feature type="chain" id="PRO_5017105889" description="Cytochrome c-type biogenesis protein" evidence="6">
    <location>
        <begin position="19"/>
        <end position="163"/>
    </location>
</feature>
<evidence type="ECO:0000256" key="6">
    <source>
        <dbReference type="RuleBase" id="RU364112"/>
    </source>
</evidence>
<dbReference type="GO" id="GO:0005886">
    <property type="term" value="C:plasma membrane"/>
    <property type="evidence" value="ECO:0007669"/>
    <property type="project" value="TreeGrafter"/>
</dbReference>
<keyword evidence="3 6" id="KW-0479">Metal-binding</keyword>
<dbReference type="OrthoDB" id="9804975at2"/>
<evidence type="ECO:0000313" key="8">
    <source>
        <dbReference type="EMBL" id="BBE51683.1"/>
    </source>
</evidence>
<dbReference type="InterPro" id="IPR005616">
    <property type="entry name" value="CcmH/CycL/Ccl2/NrfF_N"/>
</dbReference>
<dbReference type="AlphaFoldDB" id="A0A2Z6GDI3"/>
<dbReference type="STRING" id="1188319.OYT1_01149"/>
<dbReference type="GO" id="GO:0046872">
    <property type="term" value="F:metal ion binding"/>
    <property type="evidence" value="ECO:0007669"/>
    <property type="project" value="UniProtKB-KW"/>
</dbReference>
<dbReference type="RefSeq" id="WP_062626325.1">
    <property type="nucleotide sequence ID" value="NZ_AP018738.1"/>
</dbReference>
<evidence type="ECO:0000259" key="7">
    <source>
        <dbReference type="Pfam" id="PF03918"/>
    </source>
</evidence>
<dbReference type="PANTHER" id="PTHR47870:SF4">
    <property type="entry name" value="CYTOCHROME C-TYPE BIOGENESIS PROTEIN CYCH"/>
    <property type="match status" value="1"/>
</dbReference>
<evidence type="ECO:0000256" key="2">
    <source>
        <dbReference type="ARBA" id="ARBA00022617"/>
    </source>
</evidence>